<dbReference type="Gene3D" id="3.40.50.880">
    <property type="match status" value="1"/>
</dbReference>
<dbReference type="Gene3D" id="1.10.10.60">
    <property type="entry name" value="Homeodomain-like"/>
    <property type="match status" value="1"/>
</dbReference>
<feature type="domain" description="HTH araC/xylS-type" evidence="4">
    <location>
        <begin position="211"/>
        <end position="309"/>
    </location>
</feature>
<dbReference type="InterPro" id="IPR020449">
    <property type="entry name" value="Tscrpt_reg_AraC-type_HTH"/>
</dbReference>
<keyword evidence="1" id="KW-0805">Transcription regulation</keyword>
<evidence type="ECO:0000259" key="4">
    <source>
        <dbReference type="PROSITE" id="PS01124"/>
    </source>
</evidence>
<dbReference type="PANTHER" id="PTHR43130:SF3">
    <property type="entry name" value="HTH-TYPE TRANSCRIPTIONAL REGULATOR RV1931C"/>
    <property type="match status" value="1"/>
</dbReference>
<dbReference type="InterPro" id="IPR002818">
    <property type="entry name" value="DJ-1/PfpI"/>
</dbReference>
<reference evidence="5 6" key="1">
    <citation type="submission" date="2017-03" db="EMBL/GenBank/DDBJ databases">
        <authorList>
            <person name="Safronova V.I."/>
            <person name="Sazanova A.L."/>
            <person name="Chirak E.R."/>
        </authorList>
    </citation>
    <scope>NUCLEOTIDE SEQUENCE [LARGE SCALE GENOMIC DNA]</scope>
    <source>
        <strain evidence="5 6">Opo-243</strain>
    </source>
</reference>
<gene>
    <name evidence="5" type="ORF">B5V03_10595</name>
</gene>
<protein>
    <submittedName>
        <fullName evidence="5">AraC family transcriptional regulator</fullName>
    </submittedName>
</protein>
<dbReference type="PROSITE" id="PS01124">
    <property type="entry name" value="HTH_ARAC_FAMILY_2"/>
    <property type="match status" value="1"/>
</dbReference>
<dbReference type="PANTHER" id="PTHR43130">
    <property type="entry name" value="ARAC-FAMILY TRANSCRIPTIONAL REGULATOR"/>
    <property type="match status" value="1"/>
</dbReference>
<sequence>MVHRVCIVAMDQVIPYDLTLAYEVFGRLRDDRGKPFYDVRVCAEAARVDAGAFGLVVPFGLEVLTRARTVIVPGIENPLAPRSKTILRALQRAHRRGARIASICSGAFVLAEAGLLDGRRATTHWLCADHLASRYPQVKVDPNVLYVDEGEIVTSAGASAGMDMCLHLVRRDLGQAVATHAARLAVAPVNREGGQAQFIRRDPPRSSGSLAPHLEWIAAHLAKPLTVARMATQAGMSERSFARHFREQIGTTPMQWLLNARIRRAQELLESSTAYVDQIAAACGFQSSVTFRSSFRRIAGVSPADYRRRFNDAQTSDAPGLKGSVLGAAVGAA</sequence>
<evidence type="ECO:0000313" key="6">
    <source>
        <dbReference type="Proteomes" id="UP000290819"/>
    </source>
</evidence>
<dbReference type="GO" id="GO:0003700">
    <property type="term" value="F:DNA-binding transcription factor activity"/>
    <property type="evidence" value="ECO:0007669"/>
    <property type="project" value="InterPro"/>
</dbReference>
<keyword evidence="3" id="KW-0804">Transcription</keyword>
<evidence type="ECO:0000256" key="2">
    <source>
        <dbReference type="ARBA" id="ARBA00023125"/>
    </source>
</evidence>
<dbReference type="PROSITE" id="PS00041">
    <property type="entry name" value="HTH_ARAC_FAMILY_1"/>
    <property type="match status" value="1"/>
</dbReference>
<evidence type="ECO:0000256" key="3">
    <source>
        <dbReference type="ARBA" id="ARBA00023163"/>
    </source>
</evidence>
<dbReference type="OrthoDB" id="186587at2"/>
<proteinExistence type="predicted"/>
<dbReference type="InterPro" id="IPR018060">
    <property type="entry name" value="HTH_AraC"/>
</dbReference>
<dbReference type="Pfam" id="PF12833">
    <property type="entry name" value="HTH_18"/>
    <property type="match status" value="1"/>
</dbReference>
<dbReference type="SMART" id="SM00342">
    <property type="entry name" value="HTH_ARAC"/>
    <property type="match status" value="1"/>
</dbReference>
<dbReference type="InterPro" id="IPR009057">
    <property type="entry name" value="Homeodomain-like_sf"/>
</dbReference>
<dbReference type="EMBL" id="MZXW01000016">
    <property type="protein sequence ID" value="RXT49269.1"/>
    <property type="molecule type" value="Genomic_DNA"/>
</dbReference>
<comment type="caution">
    <text evidence="5">The sequence shown here is derived from an EMBL/GenBank/DDBJ whole genome shotgun (WGS) entry which is preliminary data.</text>
</comment>
<dbReference type="InterPro" id="IPR052158">
    <property type="entry name" value="INH-QAR"/>
</dbReference>
<dbReference type="InterPro" id="IPR018062">
    <property type="entry name" value="HTH_AraC-typ_CS"/>
</dbReference>
<evidence type="ECO:0000313" key="5">
    <source>
        <dbReference type="EMBL" id="RXT49269.1"/>
    </source>
</evidence>
<accession>A0A4V1P6Y9</accession>
<dbReference type="Proteomes" id="UP000290819">
    <property type="component" value="Unassembled WGS sequence"/>
</dbReference>
<name>A0A4V1P6Y9_9BRAD</name>
<dbReference type="InterPro" id="IPR029062">
    <property type="entry name" value="Class_I_gatase-like"/>
</dbReference>
<dbReference type="CDD" id="cd03137">
    <property type="entry name" value="GATase1_AraC_1"/>
    <property type="match status" value="1"/>
</dbReference>
<dbReference type="Pfam" id="PF01965">
    <property type="entry name" value="DJ-1_PfpI"/>
    <property type="match status" value="1"/>
</dbReference>
<dbReference type="PRINTS" id="PR00032">
    <property type="entry name" value="HTHARAC"/>
</dbReference>
<evidence type="ECO:0000256" key="1">
    <source>
        <dbReference type="ARBA" id="ARBA00023015"/>
    </source>
</evidence>
<keyword evidence="6" id="KW-1185">Reference proteome</keyword>
<dbReference type="GO" id="GO:0043565">
    <property type="term" value="F:sequence-specific DNA binding"/>
    <property type="evidence" value="ECO:0007669"/>
    <property type="project" value="InterPro"/>
</dbReference>
<dbReference type="AlphaFoldDB" id="A0A4V1P6Y9"/>
<dbReference type="SUPFAM" id="SSF46689">
    <property type="entry name" value="Homeodomain-like"/>
    <property type="match status" value="2"/>
</dbReference>
<keyword evidence="2" id="KW-0238">DNA-binding</keyword>
<dbReference type="SUPFAM" id="SSF52317">
    <property type="entry name" value="Class I glutamine amidotransferase-like"/>
    <property type="match status" value="1"/>
</dbReference>
<organism evidence="5 6">
    <name type="scientific">Bradyrhizobium betae</name>
    <dbReference type="NCBI Taxonomy" id="244734"/>
    <lineage>
        <taxon>Bacteria</taxon>
        <taxon>Pseudomonadati</taxon>
        <taxon>Pseudomonadota</taxon>
        <taxon>Alphaproteobacteria</taxon>
        <taxon>Hyphomicrobiales</taxon>
        <taxon>Nitrobacteraceae</taxon>
        <taxon>Bradyrhizobium</taxon>
    </lineage>
</organism>